<sequence length="73" mass="8653">MVTLEANMRAKIYLKKSRKKVAISVVDRLRLWAFGFHLFEFSFLSWKFATTKKFSAFKNWWECDTDLQVAASI</sequence>
<protein>
    <submittedName>
        <fullName evidence="1">Uncharacterized protein</fullName>
    </submittedName>
</protein>
<accession>A0AAD4WNG0</accession>
<proteinExistence type="predicted"/>
<gene>
    <name evidence="1" type="ORF">L3X38_014579</name>
</gene>
<evidence type="ECO:0000313" key="2">
    <source>
        <dbReference type="Proteomes" id="UP001054821"/>
    </source>
</evidence>
<evidence type="ECO:0000313" key="1">
    <source>
        <dbReference type="EMBL" id="KAI5346700.1"/>
    </source>
</evidence>
<organism evidence="1 2">
    <name type="scientific">Prunus dulcis</name>
    <name type="common">Almond</name>
    <name type="synonym">Amygdalus dulcis</name>
    <dbReference type="NCBI Taxonomy" id="3755"/>
    <lineage>
        <taxon>Eukaryota</taxon>
        <taxon>Viridiplantae</taxon>
        <taxon>Streptophyta</taxon>
        <taxon>Embryophyta</taxon>
        <taxon>Tracheophyta</taxon>
        <taxon>Spermatophyta</taxon>
        <taxon>Magnoliopsida</taxon>
        <taxon>eudicotyledons</taxon>
        <taxon>Gunneridae</taxon>
        <taxon>Pentapetalae</taxon>
        <taxon>rosids</taxon>
        <taxon>fabids</taxon>
        <taxon>Rosales</taxon>
        <taxon>Rosaceae</taxon>
        <taxon>Amygdaloideae</taxon>
        <taxon>Amygdaleae</taxon>
        <taxon>Prunus</taxon>
    </lineage>
</organism>
<dbReference type="AlphaFoldDB" id="A0AAD4WNG0"/>
<dbReference type="EMBL" id="JAJFAZ020000002">
    <property type="protein sequence ID" value="KAI5346700.1"/>
    <property type="molecule type" value="Genomic_DNA"/>
</dbReference>
<dbReference type="Proteomes" id="UP001054821">
    <property type="component" value="Chromosome 2"/>
</dbReference>
<comment type="caution">
    <text evidence="1">The sequence shown here is derived from an EMBL/GenBank/DDBJ whole genome shotgun (WGS) entry which is preliminary data.</text>
</comment>
<keyword evidence="2" id="KW-1185">Reference proteome</keyword>
<name>A0AAD4WNG0_PRUDU</name>
<reference evidence="1 2" key="1">
    <citation type="journal article" date="2022" name="G3 (Bethesda)">
        <title>Whole-genome sequence and methylome profiling of the almond [Prunus dulcis (Mill.) D.A. Webb] cultivar 'Nonpareil'.</title>
        <authorList>
            <person name="D'Amico-Willman K.M."/>
            <person name="Ouma W.Z."/>
            <person name="Meulia T."/>
            <person name="Sideli G.M."/>
            <person name="Gradziel T.M."/>
            <person name="Fresnedo-Ramirez J."/>
        </authorList>
    </citation>
    <scope>NUCLEOTIDE SEQUENCE [LARGE SCALE GENOMIC DNA]</scope>
    <source>
        <strain evidence="1">Clone GOH B32 T37-40</strain>
    </source>
</reference>